<keyword evidence="1" id="KW-0479">Metal-binding</keyword>
<keyword evidence="6" id="KW-0539">Nucleus</keyword>
<dbReference type="Pfam" id="PF00172">
    <property type="entry name" value="Zn_clus"/>
    <property type="match status" value="1"/>
</dbReference>
<name>A0A1G4J8Q2_9SACH</name>
<dbReference type="AlphaFoldDB" id="A0A1G4J8Q2"/>
<dbReference type="InterPro" id="IPR050675">
    <property type="entry name" value="OAF3"/>
</dbReference>
<evidence type="ECO:0000256" key="6">
    <source>
        <dbReference type="ARBA" id="ARBA00023242"/>
    </source>
</evidence>
<dbReference type="PANTHER" id="PTHR31069">
    <property type="entry name" value="OLEATE-ACTIVATED TRANSCRIPTION FACTOR 1-RELATED"/>
    <property type="match status" value="1"/>
</dbReference>
<evidence type="ECO:0000256" key="4">
    <source>
        <dbReference type="ARBA" id="ARBA00023125"/>
    </source>
</evidence>
<dbReference type="PROSITE" id="PS00463">
    <property type="entry name" value="ZN2_CY6_FUNGAL_1"/>
    <property type="match status" value="1"/>
</dbReference>
<keyword evidence="4" id="KW-0238">DNA-binding</keyword>
<dbReference type="Pfam" id="PF11951">
    <property type="entry name" value="Fungal_trans_2"/>
    <property type="match status" value="1"/>
</dbReference>
<reference evidence="9 10" key="1">
    <citation type="submission" date="2016-03" db="EMBL/GenBank/DDBJ databases">
        <authorList>
            <person name="Devillers H."/>
        </authorList>
    </citation>
    <scope>NUCLEOTIDE SEQUENCE [LARGE SCALE GENOMIC DNA]</scope>
    <source>
        <strain evidence="9">CBS 10888</strain>
    </source>
</reference>
<dbReference type="GO" id="GO:0008270">
    <property type="term" value="F:zinc ion binding"/>
    <property type="evidence" value="ECO:0007669"/>
    <property type="project" value="InterPro"/>
</dbReference>
<evidence type="ECO:0000256" key="1">
    <source>
        <dbReference type="ARBA" id="ARBA00022723"/>
    </source>
</evidence>
<dbReference type="OrthoDB" id="3477330at2759"/>
<keyword evidence="10" id="KW-1185">Reference proteome</keyword>
<keyword evidence="2" id="KW-0862">Zinc</keyword>
<feature type="domain" description="Zn(2)-C6 fungal-type" evidence="8">
    <location>
        <begin position="20"/>
        <end position="48"/>
    </location>
</feature>
<evidence type="ECO:0000313" key="10">
    <source>
        <dbReference type="Proteomes" id="UP000190274"/>
    </source>
</evidence>
<dbReference type="PROSITE" id="PS50048">
    <property type="entry name" value="ZN2_CY6_FUNGAL_2"/>
    <property type="match status" value="1"/>
</dbReference>
<protein>
    <submittedName>
        <fullName evidence="9">LADA_0D12992g1_1</fullName>
    </submittedName>
</protein>
<feature type="region of interest" description="Disordered" evidence="7">
    <location>
        <begin position="141"/>
        <end position="203"/>
    </location>
</feature>
<dbReference type="Proteomes" id="UP000190274">
    <property type="component" value="Chromosome D"/>
</dbReference>
<dbReference type="InterPro" id="IPR021858">
    <property type="entry name" value="Fun_TF"/>
</dbReference>
<keyword evidence="3" id="KW-0805">Transcription regulation</keyword>
<evidence type="ECO:0000259" key="8">
    <source>
        <dbReference type="PROSITE" id="PS50048"/>
    </source>
</evidence>
<evidence type="ECO:0000313" key="9">
    <source>
        <dbReference type="EMBL" id="SCU86204.1"/>
    </source>
</evidence>
<evidence type="ECO:0000256" key="2">
    <source>
        <dbReference type="ARBA" id="ARBA00022833"/>
    </source>
</evidence>
<dbReference type="SUPFAM" id="SSF57701">
    <property type="entry name" value="Zn2/Cys6 DNA-binding domain"/>
    <property type="match status" value="1"/>
</dbReference>
<dbReference type="SMART" id="SM00066">
    <property type="entry name" value="GAL4"/>
    <property type="match status" value="1"/>
</dbReference>
<sequence length="856" mass="97365">MKAQKVDKPKDQRRAKTFTGCWTCRARKIKCDLRKPTCLRCEKSGFECGGYDIKLQWSQPIQFNRFGQVAPVSHTSTGSSSDEPSSQRRDIAFVKYKEEYEYYEDMDDELSSLHSPPLDRIADNKTWMIKKFAVFRGTDKSKIQHVPRRKRRKLVHSVSQAGSSPASQGKSRQRSVSSLAESRTDGVNVPRRDSAKLDTHNNTDLPSASSVAELFNFDFSSINFKGHEWISNELRDDALLSAFAIQKLNSNTPVGTPRETSKTLITDESLRPSLADQAEQFQLCSSNDNEDLSQIYRILFHRNDDRPRSKAQSSVSKLIESTSRPSVVPLENMILIDSSSAEGHMPKEVLEVVNSAIPEPSIFNLPGNDNLLLNLPTTGLTVKGLTRFLLNYYLKNVVDLMTVVALPTNPWRTIYFPRALQAIGDLAGIGYTSNSRNSLLNAILAISCFNLQSKFPKNSPAMKYYLQLGIELRGQASSFLKCCLESGTKQERYKDIVTAILSMNSIDVVWGTMADCQYHLGLCEDLIEERMKSRPKISEKARSLHRIFSFLKLIQDSTALDKVTEKEIVVLAPAPNGDQTHLFSEMQEQPDGAENFGSPREGEFKESLDKDNGKIRIEYVRQSNFGASTPIFSNIASQSYSHAKNTKRSSNFLSTDALYGLPNSLILLFSDCVRLARHREFYRMKSIEVPSSFIKLCAAFEVKLFNWKSEWEFFEPYTEKFVNDTVEGVYHHSMSFYHSLIIYYQTMVRSTNHEEVQVNVLEVLVHLNTLTDLIQHKGIKIVPLIWQGFMAGCAAISTNLQIQFKEWAAKHARSGIGSYWGARQIMFEVWRRRLNGENCDNWFDVYKDWEMNLMLS</sequence>
<gene>
    <name evidence="9" type="ORF">LADA_0D12992G</name>
</gene>
<feature type="compositionally biased region" description="Basic residues" evidence="7">
    <location>
        <begin position="143"/>
        <end position="155"/>
    </location>
</feature>
<accession>A0A1G4J8Q2</accession>
<evidence type="ECO:0000256" key="7">
    <source>
        <dbReference type="SAM" id="MobiDB-lite"/>
    </source>
</evidence>
<feature type="compositionally biased region" description="Basic and acidic residues" evidence="7">
    <location>
        <begin position="190"/>
        <end position="201"/>
    </location>
</feature>
<organism evidence="9 10">
    <name type="scientific">Lachancea dasiensis</name>
    <dbReference type="NCBI Taxonomy" id="1072105"/>
    <lineage>
        <taxon>Eukaryota</taxon>
        <taxon>Fungi</taxon>
        <taxon>Dikarya</taxon>
        <taxon>Ascomycota</taxon>
        <taxon>Saccharomycotina</taxon>
        <taxon>Saccharomycetes</taxon>
        <taxon>Saccharomycetales</taxon>
        <taxon>Saccharomycetaceae</taxon>
        <taxon>Lachancea</taxon>
    </lineage>
</organism>
<dbReference type="Gene3D" id="4.10.240.10">
    <property type="entry name" value="Zn(2)-C6 fungal-type DNA-binding domain"/>
    <property type="match status" value="1"/>
</dbReference>
<proteinExistence type="predicted"/>
<dbReference type="STRING" id="1266660.A0A1G4J8Q2"/>
<dbReference type="EMBL" id="LT598454">
    <property type="protein sequence ID" value="SCU86204.1"/>
    <property type="molecule type" value="Genomic_DNA"/>
</dbReference>
<dbReference type="GO" id="GO:0003677">
    <property type="term" value="F:DNA binding"/>
    <property type="evidence" value="ECO:0007669"/>
    <property type="project" value="UniProtKB-KW"/>
</dbReference>
<dbReference type="PANTHER" id="PTHR31069:SF32">
    <property type="entry name" value="ARGININE METABOLISM REGULATION PROTEIN II"/>
    <property type="match status" value="1"/>
</dbReference>
<dbReference type="InterPro" id="IPR001138">
    <property type="entry name" value="Zn2Cys6_DnaBD"/>
</dbReference>
<dbReference type="GO" id="GO:0005634">
    <property type="term" value="C:nucleus"/>
    <property type="evidence" value="ECO:0007669"/>
    <property type="project" value="EnsemblFungi"/>
</dbReference>
<keyword evidence="5" id="KW-0804">Transcription</keyword>
<dbReference type="GO" id="GO:0003712">
    <property type="term" value="F:transcription coregulator activity"/>
    <property type="evidence" value="ECO:0007669"/>
    <property type="project" value="EnsemblFungi"/>
</dbReference>
<feature type="compositionally biased region" description="Polar residues" evidence="7">
    <location>
        <begin position="157"/>
        <end position="181"/>
    </location>
</feature>
<dbReference type="GO" id="GO:0000821">
    <property type="term" value="P:regulation of arginine metabolic process"/>
    <property type="evidence" value="ECO:0007669"/>
    <property type="project" value="EnsemblFungi"/>
</dbReference>
<dbReference type="CDD" id="cd00067">
    <property type="entry name" value="GAL4"/>
    <property type="match status" value="1"/>
</dbReference>
<dbReference type="InterPro" id="IPR036864">
    <property type="entry name" value="Zn2-C6_fun-type_DNA-bd_sf"/>
</dbReference>
<evidence type="ECO:0000256" key="3">
    <source>
        <dbReference type="ARBA" id="ARBA00023015"/>
    </source>
</evidence>
<dbReference type="GO" id="GO:0000981">
    <property type="term" value="F:DNA-binding transcription factor activity, RNA polymerase II-specific"/>
    <property type="evidence" value="ECO:0007669"/>
    <property type="project" value="InterPro"/>
</dbReference>
<evidence type="ECO:0000256" key="5">
    <source>
        <dbReference type="ARBA" id="ARBA00023163"/>
    </source>
</evidence>